<dbReference type="Proteomes" id="UP000245657">
    <property type="component" value="Unassembled WGS sequence"/>
</dbReference>
<accession>A0A2V2N0H9</accession>
<reference evidence="1 2" key="1">
    <citation type="submission" date="2018-05" db="EMBL/GenBank/DDBJ databases">
        <title>Draft genome of Methanospirillum lacunae Ki8-1.</title>
        <authorList>
            <person name="Dueholm M.S."/>
            <person name="Nielsen P.H."/>
            <person name="Bakmann L.F."/>
            <person name="Otzen D.E."/>
        </authorList>
    </citation>
    <scope>NUCLEOTIDE SEQUENCE [LARGE SCALE GENOMIC DNA]</scope>
    <source>
        <strain evidence="1 2">Ki8-1</strain>
    </source>
</reference>
<gene>
    <name evidence="1" type="ORF">DK846_01460</name>
</gene>
<protein>
    <submittedName>
        <fullName evidence="1">Uncharacterized protein</fullName>
    </submittedName>
</protein>
<dbReference type="EMBL" id="QGMY01000002">
    <property type="protein sequence ID" value="PWR73864.1"/>
    <property type="molecule type" value="Genomic_DNA"/>
</dbReference>
<dbReference type="RefSeq" id="WP_109967144.1">
    <property type="nucleotide sequence ID" value="NZ_QGMY01000002.1"/>
</dbReference>
<keyword evidence="2" id="KW-1185">Reference proteome</keyword>
<proteinExistence type="predicted"/>
<name>A0A2V2N0H9_9EURY</name>
<evidence type="ECO:0000313" key="2">
    <source>
        <dbReference type="Proteomes" id="UP000245657"/>
    </source>
</evidence>
<organism evidence="1 2">
    <name type="scientific">Methanospirillum lacunae</name>
    <dbReference type="NCBI Taxonomy" id="668570"/>
    <lineage>
        <taxon>Archaea</taxon>
        <taxon>Methanobacteriati</taxon>
        <taxon>Methanobacteriota</taxon>
        <taxon>Stenosarchaea group</taxon>
        <taxon>Methanomicrobia</taxon>
        <taxon>Methanomicrobiales</taxon>
        <taxon>Methanospirillaceae</taxon>
        <taxon>Methanospirillum</taxon>
    </lineage>
</organism>
<comment type="caution">
    <text evidence="1">The sequence shown here is derived from an EMBL/GenBank/DDBJ whole genome shotgun (WGS) entry which is preliminary data.</text>
</comment>
<sequence>MFWLGKNHVWNSRRGGAIIPRNTDKFTFEIKAAIEAIQIKEKTIIPRNVIEEEISSHPEKYLNLGKMHDIPLKMVITAVENRIPGTEVYRQRPASGLSHIVDLVRLRMDKKKL</sequence>
<evidence type="ECO:0000313" key="1">
    <source>
        <dbReference type="EMBL" id="PWR73864.1"/>
    </source>
</evidence>
<dbReference type="AlphaFoldDB" id="A0A2V2N0H9"/>